<keyword evidence="8" id="KW-1185">Reference proteome</keyword>
<dbReference type="EMBL" id="CAJPIZ010000858">
    <property type="protein sequence ID" value="CAG2102408.1"/>
    <property type="molecule type" value="Genomic_DNA"/>
</dbReference>
<feature type="transmembrane region" description="Helical" evidence="6">
    <location>
        <begin position="48"/>
        <end position="68"/>
    </location>
</feature>
<dbReference type="PANTHER" id="PTHR13674:SF5">
    <property type="entry name" value="UPF0389 PROTEIN CG9231"/>
    <property type="match status" value="1"/>
</dbReference>
<evidence type="ECO:0000256" key="3">
    <source>
        <dbReference type="ARBA" id="ARBA00022692"/>
    </source>
</evidence>
<dbReference type="InterPro" id="IPR009432">
    <property type="entry name" value="DUF1075"/>
</dbReference>
<keyword evidence="4 6" id="KW-1133">Transmembrane helix</keyword>
<evidence type="ECO:0000256" key="1">
    <source>
        <dbReference type="ARBA" id="ARBA00004167"/>
    </source>
</evidence>
<evidence type="ECO:0000256" key="6">
    <source>
        <dbReference type="SAM" id="Phobius"/>
    </source>
</evidence>
<dbReference type="PANTHER" id="PTHR13674">
    <property type="entry name" value="GROWTH AND TRANSFORMATION-DEPENDENT PROTEIN"/>
    <property type="match status" value="1"/>
</dbReference>
<evidence type="ECO:0000256" key="5">
    <source>
        <dbReference type="ARBA" id="ARBA00023136"/>
    </source>
</evidence>
<dbReference type="AlphaFoldDB" id="A0A7R9PV87"/>
<dbReference type="Proteomes" id="UP000759131">
    <property type="component" value="Unassembled WGS sequence"/>
</dbReference>
<dbReference type="EMBL" id="OC855433">
    <property type="protein sequence ID" value="CAD7621978.1"/>
    <property type="molecule type" value="Genomic_DNA"/>
</dbReference>
<evidence type="ECO:0000313" key="7">
    <source>
        <dbReference type="EMBL" id="CAD7621978.1"/>
    </source>
</evidence>
<sequence length="94" mass="10736">MASNFKEHIPNMIDRQLLVWYKKYPNKAAIPASVNENMMKKVTNKARVHGALLMMAATAIGFFFTAIAGKRAIERGESVNQINIDFHKNYDHKK</sequence>
<dbReference type="OrthoDB" id="8193498at2759"/>
<evidence type="ECO:0000313" key="8">
    <source>
        <dbReference type="Proteomes" id="UP000759131"/>
    </source>
</evidence>
<keyword evidence="5 6" id="KW-0472">Membrane</keyword>
<accession>A0A7R9PV87</accession>
<proteinExistence type="inferred from homology"/>
<protein>
    <submittedName>
        <fullName evidence="7">Uncharacterized protein</fullName>
    </submittedName>
</protein>
<comment type="subcellular location">
    <subcellularLocation>
        <location evidence="1">Membrane</location>
        <topology evidence="1">Single-pass membrane protein</topology>
    </subcellularLocation>
</comment>
<organism evidence="7">
    <name type="scientific">Medioppia subpectinata</name>
    <dbReference type="NCBI Taxonomy" id="1979941"/>
    <lineage>
        <taxon>Eukaryota</taxon>
        <taxon>Metazoa</taxon>
        <taxon>Ecdysozoa</taxon>
        <taxon>Arthropoda</taxon>
        <taxon>Chelicerata</taxon>
        <taxon>Arachnida</taxon>
        <taxon>Acari</taxon>
        <taxon>Acariformes</taxon>
        <taxon>Sarcoptiformes</taxon>
        <taxon>Oribatida</taxon>
        <taxon>Brachypylina</taxon>
        <taxon>Oppioidea</taxon>
        <taxon>Oppiidae</taxon>
        <taxon>Medioppia</taxon>
    </lineage>
</organism>
<name>A0A7R9PV87_9ACAR</name>
<evidence type="ECO:0000256" key="4">
    <source>
        <dbReference type="ARBA" id="ARBA00022989"/>
    </source>
</evidence>
<dbReference type="GO" id="GO:0016020">
    <property type="term" value="C:membrane"/>
    <property type="evidence" value="ECO:0007669"/>
    <property type="project" value="UniProtKB-SubCell"/>
</dbReference>
<evidence type="ECO:0000256" key="2">
    <source>
        <dbReference type="ARBA" id="ARBA00007363"/>
    </source>
</evidence>
<keyword evidence="3 6" id="KW-0812">Transmembrane</keyword>
<reference evidence="7" key="1">
    <citation type="submission" date="2020-11" db="EMBL/GenBank/DDBJ databases">
        <authorList>
            <person name="Tran Van P."/>
        </authorList>
    </citation>
    <scope>NUCLEOTIDE SEQUENCE</scope>
</reference>
<comment type="similarity">
    <text evidence="2">Belongs to the UPF0389 family.</text>
</comment>
<dbReference type="Pfam" id="PF06388">
    <property type="entry name" value="DUF1075"/>
    <property type="match status" value="1"/>
</dbReference>
<gene>
    <name evidence="7" type="ORF">OSB1V03_LOCUS2447</name>
</gene>